<evidence type="ECO:0000313" key="2">
    <source>
        <dbReference type="EMBL" id="GEY07162.1"/>
    </source>
</evidence>
<name>A0A699HEA3_TANCI</name>
<feature type="region of interest" description="Disordered" evidence="1">
    <location>
        <begin position="67"/>
        <end position="86"/>
    </location>
</feature>
<feature type="region of interest" description="Disordered" evidence="1">
    <location>
        <begin position="20"/>
        <end position="54"/>
    </location>
</feature>
<feature type="compositionally biased region" description="Acidic residues" evidence="1">
    <location>
        <begin position="38"/>
        <end position="52"/>
    </location>
</feature>
<dbReference type="EMBL" id="BKCJ010149727">
    <property type="protein sequence ID" value="GEY07162.1"/>
    <property type="molecule type" value="Genomic_DNA"/>
</dbReference>
<accession>A0A699HEA3</accession>
<reference evidence="2" key="1">
    <citation type="journal article" date="2019" name="Sci. Rep.">
        <title>Draft genome of Tanacetum cinerariifolium, the natural source of mosquito coil.</title>
        <authorList>
            <person name="Yamashiro T."/>
            <person name="Shiraishi A."/>
            <person name="Satake H."/>
            <person name="Nakayama K."/>
        </authorList>
    </citation>
    <scope>NUCLEOTIDE SEQUENCE</scope>
</reference>
<gene>
    <name evidence="2" type="ORF">Tci_379136</name>
</gene>
<organism evidence="2">
    <name type="scientific">Tanacetum cinerariifolium</name>
    <name type="common">Dalmatian daisy</name>
    <name type="synonym">Chrysanthemum cinerariifolium</name>
    <dbReference type="NCBI Taxonomy" id="118510"/>
    <lineage>
        <taxon>Eukaryota</taxon>
        <taxon>Viridiplantae</taxon>
        <taxon>Streptophyta</taxon>
        <taxon>Embryophyta</taxon>
        <taxon>Tracheophyta</taxon>
        <taxon>Spermatophyta</taxon>
        <taxon>Magnoliopsida</taxon>
        <taxon>eudicotyledons</taxon>
        <taxon>Gunneridae</taxon>
        <taxon>Pentapetalae</taxon>
        <taxon>asterids</taxon>
        <taxon>campanulids</taxon>
        <taxon>Asterales</taxon>
        <taxon>Asteraceae</taxon>
        <taxon>Asteroideae</taxon>
        <taxon>Anthemideae</taxon>
        <taxon>Anthemidinae</taxon>
        <taxon>Tanacetum</taxon>
    </lineage>
</organism>
<evidence type="ECO:0000256" key="1">
    <source>
        <dbReference type="SAM" id="MobiDB-lite"/>
    </source>
</evidence>
<protein>
    <submittedName>
        <fullName evidence="2">Uncharacterized protein</fullName>
    </submittedName>
</protein>
<sequence>MKVWEVLVVSRLGMNNKGMMWPLGDQETQRSGDLIDLNGDEDPTDEDGDTGMDDSTGVLVFLGGEVSSRGRKSQESNINNTRGTTVGKEIGDCSGGIGNSLVASYACMNSIYGSSFKGEKTSVAKIYLVKSFEESGEVFPGEAEK</sequence>
<proteinExistence type="predicted"/>
<comment type="caution">
    <text evidence="2">The sequence shown here is derived from an EMBL/GenBank/DDBJ whole genome shotgun (WGS) entry which is preliminary data.</text>
</comment>
<feature type="compositionally biased region" description="Polar residues" evidence="1">
    <location>
        <begin position="75"/>
        <end position="84"/>
    </location>
</feature>
<dbReference type="AlphaFoldDB" id="A0A699HEA3"/>